<organism evidence="1 2">
    <name type="scientific">Agrobacterium tumefaciens</name>
    <dbReference type="NCBI Taxonomy" id="358"/>
    <lineage>
        <taxon>Bacteria</taxon>
        <taxon>Pseudomonadati</taxon>
        <taxon>Pseudomonadota</taxon>
        <taxon>Alphaproteobacteria</taxon>
        <taxon>Hyphomicrobiales</taxon>
        <taxon>Rhizobiaceae</taxon>
        <taxon>Rhizobium/Agrobacterium group</taxon>
        <taxon>Agrobacterium</taxon>
        <taxon>Agrobacterium tumefaciens complex</taxon>
    </lineage>
</organism>
<name>A0AAE6BGT0_AGRTU</name>
<proteinExistence type="predicted"/>
<dbReference type="RefSeq" id="WP_130932521.1">
    <property type="nucleotide sequence ID" value="NZ_CP039889.1"/>
</dbReference>
<dbReference type="Proteomes" id="UP000298579">
    <property type="component" value="Chromosome linear"/>
</dbReference>
<dbReference type="EMBL" id="CP039898">
    <property type="protein sequence ID" value="QCL82207.1"/>
    <property type="molecule type" value="Genomic_DNA"/>
</dbReference>
<reference evidence="1 2" key="1">
    <citation type="submission" date="2019-04" db="EMBL/GenBank/DDBJ databases">
        <title>Complete genome sequence of Agrobacterium tumefaciens CFBP5877.</title>
        <authorList>
            <person name="Huang Y.-Y."/>
            <person name="Chiang H.-Y."/>
            <person name="Chou L."/>
            <person name="Lai E.-M."/>
            <person name="Kuo C.-H."/>
        </authorList>
    </citation>
    <scope>NUCLEOTIDE SEQUENCE [LARGE SCALE GENOMIC DNA]</scope>
    <source>
        <strain evidence="1 2">CFBP5877</strain>
    </source>
</reference>
<gene>
    <name evidence="1" type="ORF">CFBP5877_24505</name>
</gene>
<protein>
    <submittedName>
        <fullName evidence="1">Uncharacterized protein</fullName>
    </submittedName>
</protein>
<dbReference type="AlphaFoldDB" id="A0AAE6BGT0"/>
<evidence type="ECO:0000313" key="2">
    <source>
        <dbReference type="Proteomes" id="UP000298579"/>
    </source>
</evidence>
<accession>A0AAE6BGT0</accession>
<sequence length="69" mass="7314">MGEGRLPALESDLAQNPDLADRLIHDPQAVLNNYGVNIDSAASSQIKDLLTAQVNSGINPQAVYVAVKI</sequence>
<evidence type="ECO:0000313" key="1">
    <source>
        <dbReference type="EMBL" id="QCL82207.1"/>
    </source>
</evidence>